<feature type="region of interest" description="Disordered" evidence="3">
    <location>
        <begin position="779"/>
        <end position="809"/>
    </location>
</feature>
<dbReference type="GO" id="GO:0030154">
    <property type="term" value="P:cell differentiation"/>
    <property type="evidence" value="ECO:0007669"/>
    <property type="project" value="TreeGrafter"/>
</dbReference>
<feature type="region of interest" description="Disordered" evidence="3">
    <location>
        <begin position="40"/>
        <end position="272"/>
    </location>
</feature>
<evidence type="ECO:0000256" key="2">
    <source>
        <dbReference type="PROSITE-ProRule" id="PRU00089"/>
    </source>
</evidence>
<dbReference type="GO" id="GO:0000978">
    <property type="term" value="F:RNA polymerase II cis-regulatory region sequence-specific DNA binding"/>
    <property type="evidence" value="ECO:0007669"/>
    <property type="project" value="TreeGrafter"/>
</dbReference>
<evidence type="ECO:0000256" key="3">
    <source>
        <dbReference type="SAM" id="MobiDB-lite"/>
    </source>
</evidence>
<dbReference type="Proteomes" id="UP000054166">
    <property type="component" value="Unassembled WGS sequence"/>
</dbReference>
<evidence type="ECO:0000259" key="4">
    <source>
        <dbReference type="PROSITE" id="PS50039"/>
    </source>
</evidence>
<dbReference type="InterPro" id="IPR050211">
    <property type="entry name" value="FOX_domain-containing"/>
</dbReference>
<dbReference type="GO" id="GO:0005634">
    <property type="term" value="C:nucleus"/>
    <property type="evidence" value="ECO:0007669"/>
    <property type="project" value="UniProtKB-SubCell"/>
</dbReference>
<gene>
    <name evidence="5" type="ORF">PILCRDRAFT_819897</name>
</gene>
<feature type="compositionally biased region" description="Low complexity" evidence="3">
    <location>
        <begin position="86"/>
        <end position="95"/>
    </location>
</feature>
<feature type="compositionally biased region" description="Polar residues" evidence="3">
    <location>
        <begin position="641"/>
        <end position="665"/>
    </location>
</feature>
<organism evidence="5 6">
    <name type="scientific">Piloderma croceum (strain F 1598)</name>
    <dbReference type="NCBI Taxonomy" id="765440"/>
    <lineage>
        <taxon>Eukaryota</taxon>
        <taxon>Fungi</taxon>
        <taxon>Dikarya</taxon>
        <taxon>Basidiomycota</taxon>
        <taxon>Agaricomycotina</taxon>
        <taxon>Agaricomycetes</taxon>
        <taxon>Agaricomycetidae</taxon>
        <taxon>Atheliales</taxon>
        <taxon>Atheliaceae</taxon>
        <taxon>Piloderma</taxon>
    </lineage>
</organism>
<dbReference type="Gene3D" id="1.10.10.10">
    <property type="entry name" value="Winged helix-like DNA-binding domain superfamily/Winged helix DNA-binding domain"/>
    <property type="match status" value="1"/>
</dbReference>
<dbReference type="SMART" id="SM00339">
    <property type="entry name" value="FH"/>
    <property type="match status" value="1"/>
</dbReference>
<dbReference type="STRING" id="765440.A0A0C3FUN4"/>
<dbReference type="Pfam" id="PF00250">
    <property type="entry name" value="Forkhead"/>
    <property type="match status" value="1"/>
</dbReference>
<sequence length="857" mass="93559">MADPHEKPPSPISQVLQSLGLTREDLLRHSDQMRQFLTAEDANSLRVLTGELSDPGSTLFGSTRTRSLSRSNSVANAPMNGDSPAPQQTTPVTPVKAEPVESPVPQRHMDSMEMVIERKSRQNKRDRKGRRERERNNVPPSPSPSSAGFSLDSFMQSRDGRRVSMPEPSEAMEADPPEQTTLPAPPVTPQPRKYYKDHVVNDTGTSSRQNVFSVNPDSPTPARYRTRNTPAQTQPTTFAIPETPKRTNNYYKSPLPASSPPPQSSPFSSPTKRVVNLVSSPGPMGPPPSESEYDELPYVLPPGPYSSKKPDLSYAALVGRAILSSPKHALTLQEIYDWITIVYPHFRRGETTWMNSIRHVLSTTACFRKHTRERSVGRTLWAIWDCDLECFKNGGFRKQYCKDLVDSRKAAALVRKRTADESGDRKPKRQRKSAAAAAAEKEAAEALSAANLQPTLPPLVPASQLNPLFPATRPTPHHQSYYESCIQQQDAMSAEIIFPPLPQSNFQRMVSTSSASTSYSRFSFVSEPSSVTTYDSEPPSNSPPALSSSASASVPGLTPDGSSSSPFLPSDDNMDDTGHESPDLLYPDDADDKLFSEMLSAEALEPGFTLNKHDYYESINQGKKKPATPAKKSVALPPVASSPTLNRKSNAKATENTSSSPSAKNSHLPLVPPTTMPPLRPTTPPRSAAAMQYLQLSAVRTPLSHKGLHMSPSASLVHYKSHLDPPPPAPSSSFFLSSTDTSIPAGLTDSESTRTPSRKRASHLNSAHNSLFPVTPQKLAFHAPNSGNSQDSPFRTPGSRQSIFDPHDPSALLDEELSRLGAQMGGQDSPAGVYEGKRGLLYESPNVPSPGKWAKWW</sequence>
<feature type="DNA-binding region" description="Fork-head" evidence="2">
    <location>
        <begin position="309"/>
        <end position="401"/>
    </location>
</feature>
<feature type="compositionally biased region" description="Low complexity" evidence="3">
    <location>
        <begin position="731"/>
        <end position="742"/>
    </location>
</feature>
<dbReference type="PRINTS" id="PR00053">
    <property type="entry name" value="FORKHEAD"/>
</dbReference>
<dbReference type="OrthoDB" id="5954824at2759"/>
<evidence type="ECO:0000313" key="5">
    <source>
        <dbReference type="EMBL" id="KIM83129.1"/>
    </source>
</evidence>
<dbReference type="AlphaFoldDB" id="A0A0C3FUN4"/>
<dbReference type="InterPro" id="IPR036390">
    <property type="entry name" value="WH_DNA-bd_sf"/>
</dbReference>
<comment type="subcellular location">
    <subcellularLocation>
        <location evidence="2">Nucleus</location>
    </subcellularLocation>
</comment>
<dbReference type="PANTHER" id="PTHR11829">
    <property type="entry name" value="FORKHEAD BOX PROTEIN"/>
    <property type="match status" value="1"/>
</dbReference>
<keyword evidence="6" id="KW-1185">Reference proteome</keyword>
<feature type="compositionally biased region" description="Basic and acidic residues" evidence="3">
    <location>
        <begin position="107"/>
        <end position="120"/>
    </location>
</feature>
<dbReference type="GO" id="GO:0009653">
    <property type="term" value="P:anatomical structure morphogenesis"/>
    <property type="evidence" value="ECO:0007669"/>
    <property type="project" value="TreeGrafter"/>
</dbReference>
<keyword evidence="2" id="KW-0539">Nucleus</keyword>
<dbReference type="InParanoid" id="A0A0C3FUN4"/>
<dbReference type="SUPFAM" id="SSF46785">
    <property type="entry name" value="Winged helix' DNA-binding domain"/>
    <property type="match status" value="1"/>
</dbReference>
<dbReference type="CDD" id="cd00059">
    <property type="entry name" value="FH_FOX"/>
    <property type="match status" value="1"/>
</dbReference>
<feature type="region of interest" description="Disordered" evidence="3">
    <location>
        <begin position="621"/>
        <end position="686"/>
    </location>
</feature>
<dbReference type="EMBL" id="KN832992">
    <property type="protein sequence ID" value="KIM83129.1"/>
    <property type="molecule type" value="Genomic_DNA"/>
</dbReference>
<feature type="compositionally biased region" description="Pro residues" evidence="3">
    <location>
        <begin position="670"/>
        <end position="684"/>
    </location>
</feature>
<dbReference type="PANTHER" id="PTHR11829:SF343">
    <property type="entry name" value="FORK-HEAD DOMAIN-CONTAINING PROTEIN"/>
    <property type="match status" value="1"/>
</dbReference>
<dbReference type="PROSITE" id="PS50039">
    <property type="entry name" value="FORK_HEAD_3"/>
    <property type="match status" value="1"/>
</dbReference>
<dbReference type="InterPro" id="IPR036388">
    <property type="entry name" value="WH-like_DNA-bd_sf"/>
</dbReference>
<feature type="compositionally biased region" description="Low complexity" evidence="3">
    <location>
        <begin position="536"/>
        <end position="555"/>
    </location>
</feature>
<dbReference type="GO" id="GO:0000981">
    <property type="term" value="F:DNA-binding transcription factor activity, RNA polymerase II-specific"/>
    <property type="evidence" value="ECO:0007669"/>
    <property type="project" value="TreeGrafter"/>
</dbReference>
<feature type="region of interest" description="Disordered" evidence="3">
    <location>
        <begin position="718"/>
        <end position="764"/>
    </location>
</feature>
<feature type="compositionally biased region" description="Polar residues" evidence="3">
    <location>
        <begin position="202"/>
        <end position="217"/>
    </location>
</feature>
<protein>
    <recommendedName>
        <fullName evidence="4">Fork-head domain-containing protein</fullName>
    </recommendedName>
</protein>
<reference evidence="6" key="2">
    <citation type="submission" date="2015-01" db="EMBL/GenBank/DDBJ databases">
        <title>Evolutionary Origins and Diversification of the Mycorrhizal Mutualists.</title>
        <authorList>
            <consortium name="DOE Joint Genome Institute"/>
            <consortium name="Mycorrhizal Genomics Consortium"/>
            <person name="Kohler A."/>
            <person name="Kuo A."/>
            <person name="Nagy L.G."/>
            <person name="Floudas D."/>
            <person name="Copeland A."/>
            <person name="Barry K.W."/>
            <person name="Cichocki N."/>
            <person name="Veneault-Fourrey C."/>
            <person name="LaButti K."/>
            <person name="Lindquist E.A."/>
            <person name="Lipzen A."/>
            <person name="Lundell T."/>
            <person name="Morin E."/>
            <person name="Murat C."/>
            <person name="Riley R."/>
            <person name="Ohm R."/>
            <person name="Sun H."/>
            <person name="Tunlid A."/>
            <person name="Henrissat B."/>
            <person name="Grigoriev I.V."/>
            <person name="Hibbett D.S."/>
            <person name="Martin F."/>
        </authorList>
    </citation>
    <scope>NUCLEOTIDE SEQUENCE [LARGE SCALE GENOMIC DNA]</scope>
    <source>
        <strain evidence="6">F 1598</strain>
    </source>
</reference>
<name>A0A0C3FUN4_PILCF</name>
<reference evidence="5 6" key="1">
    <citation type="submission" date="2014-04" db="EMBL/GenBank/DDBJ databases">
        <authorList>
            <consortium name="DOE Joint Genome Institute"/>
            <person name="Kuo A."/>
            <person name="Tarkka M."/>
            <person name="Buscot F."/>
            <person name="Kohler A."/>
            <person name="Nagy L.G."/>
            <person name="Floudas D."/>
            <person name="Copeland A."/>
            <person name="Barry K.W."/>
            <person name="Cichocki N."/>
            <person name="Veneault-Fourrey C."/>
            <person name="LaButti K."/>
            <person name="Lindquist E.A."/>
            <person name="Lipzen A."/>
            <person name="Lundell T."/>
            <person name="Morin E."/>
            <person name="Murat C."/>
            <person name="Sun H."/>
            <person name="Tunlid A."/>
            <person name="Henrissat B."/>
            <person name="Grigoriev I.V."/>
            <person name="Hibbett D.S."/>
            <person name="Martin F."/>
            <person name="Nordberg H.P."/>
            <person name="Cantor M.N."/>
            <person name="Hua S.X."/>
        </authorList>
    </citation>
    <scope>NUCLEOTIDE SEQUENCE [LARGE SCALE GENOMIC DNA]</scope>
    <source>
        <strain evidence="5 6">F 1598</strain>
    </source>
</reference>
<dbReference type="InterPro" id="IPR001766">
    <property type="entry name" value="Fork_head_dom"/>
</dbReference>
<feature type="region of interest" description="Disordered" evidence="3">
    <location>
        <begin position="529"/>
        <end position="590"/>
    </location>
</feature>
<proteinExistence type="predicted"/>
<evidence type="ECO:0000313" key="6">
    <source>
        <dbReference type="Proteomes" id="UP000054166"/>
    </source>
</evidence>
<feature type="domain" description="Fork-head" evidence="4">
    <location>
        <begin position="309"/>
        <end position="401"/>
    </location>
</feature>
<keyword evidence="1 2" id="KW-0238">DNA-binding</keyword>
<accession>A0A0C3FUN4</accession>
<feature type="compositionally biased region" description="Polar residues" evidence="3">
    <location>
        <begin position="227"/>
        <end position="237"/>
    </location>
</feature>
<dbReference type="HOGENOM" id="CLU_341631_0_0_1"/>
<feature type="compositionally biased region" description="Low complexity" evidence="3">
    <location>
        <begin position="56"/>
        <end position="73"/>
    </location>
</feature>
<evidence type="ECO:0000256" key="1">
    <source>
        <dbReference type="ARBA" id="ARBA00023125"/>
    </source>
</evidence>
<feature type="compositionally biased region" description="Polar residues" evidence="3">
    <location>
        <begin position="785"/>
        <end position="802"/>
    </location>
</feature>